<proteinExistence type="predicted"/>
<dbReference type="EMBL" id="BMUE01000007">
    <property type="protein sequence ID" value="GGW56793.1"/>
    <property type="molecule type" value="Genomic_DNA"/>
</dbReference>
<reference evidence="2" key="2">
    <citation type="submission" date="2020-09" db="EMBL/GenBank/DDBJ databases">
        <authorList>
            <person name="Sun Q."/>
            <person name="Ohkuma M."/>
        </authorList>
    </citation>
    <scope>NUCLEOTIDE SEQUENCE</scope>
    <source>
        <strain evidence="2">JCM 4490</strain>
    </source>
</reference>
<evidence type="ECO:0000313" key="3">
    <source>
        <dbReference type="Proteomes" id="UP000620224"/>
    </source>
</evidence>
<comment type="caution">
    <text evidence="2">The sequence shown here is derived from an EMBL/GenBank/DDBJ whole genome shotgun (WGS) entry which is preliminary data.</text>
</comment>
<keyword evidence="3" id="KW-1185">Reference proteome</keyword>
<evidence type="ECO:0000256" key="1">
    <source>
        <dbReference type="SAM" id="MobiDB-lite"/>
    </source>
</evidence>
<dbReference type="AlphaFoldDB" id="A0A918J992"/>
<sequence length="61" mass="6405">MPDYPAHRSPQPPPVRATGSPPGAGRWTHTLPARLTVASAAGPRPRAPAAALRLLPRPARL</sequence>
<feature type="compositionally biased region" description="Low complexity" evidence="1">
    <location>
        <begin position="43"/>
        <end position="61"/>
    </location>
</feature>
<name>A0A918J992_9ACTN</name>
<organism evidence="2 3">
    <name type="scientific">Streptomyces lucensis JCM 4490</name>
    <dbReference type="NCBI Taxonomy" id="1306176"/>
    <lineage>
        <taxon>Bacteria</taxon>
        <taxon>Bacillati</taxon>
        <taxon>Actinomycetota</taxon>
        <taxon>Actinomycetes</taxon>
        <taxon>Kitasatosporales</taxon>
        <taxon>Streptomycetaceae</taxon>
        <taxon>Streptomyces</taxon>
    </lineage>
</organism>
<accession>A0A918J992</accession>
<evidence type="ECO:0000313" key="2">
    <source>
        <dbReference type="EMBL" id="GGW56793.1"/>
    </source>
</evidence>
<feature type="region of interest" description="Disordered" evidence="1">
    <location>
        <begin position="1"/>
        <end position="61"/>
    </location>
</feature>
<reference evidence="2" key="1">
    <citation type="journal article" date="2014" name="Int. J. Syst. Evol. Microbiol.">
        <title>Complete genome sequence of Corynebacterium casei LMG S-19264T (=DSM 44701T), isolated from a smear-ripened cheese.</title>
        <authorList>
            <consortium name="US DOE Joint Genome Institute (JGI-PGF)"/>
            <person name="Walter F."/>
            <person name="Albersmeier A."/>
            <person name="Kalinowski J."/>
            <person name="Ruckert C."/>
        </authorList>
    </citation>
    <scope>NUCLEOTIDE SEQUENCE</scope>
    <source>
        <strain evidence="2">JCM 4490</strain>
    </source>
</reference>
<dbReference type="Proteomes" id="UP000620224">
    <property type="component" value="Unassembled WGS sequence"/>
</dbReference>
<protein>
    <submittedName>
        <fullName evidence="2">Uncharacterized protein</fullName>
    </submittedName>
</protein>
<gene>
    <name evidence="2" type="ORF">GCM10010503_37520</name>
</gene>